<dbReference type="AlphaFoldDB" id="A0A7W6HGD0"/>
<dbReference type="InterPro" id="IPR054189">
    <property type="entry name" value="DUF6894"/>
</dbReference>
<evidence type="ECO:0000313" key="3">
    <source>
        <dbReference type="Proteomes" id="UP000588647"/>
    </source>
</evidence>
<comment type="caution">
    <text evidence="2">The sequence shown here is derived from an EMBL/GenBank/DDBJ whole genome shotgun (WGS) entry which is preliminary data.</text>
</comment>
<reference evidence="2 3" key="1">
    <citation type="submission" date="2020-08" db="EMBL/GenBank/DDBJ databases">
        <title>Genomic Encyclopedia of Type Strains, Phase IV (KMG-IV): sequencing the most valuable type-strain genomes for metagenomic binning, comparative biology and taxonomic classification.</title>
        <authorList>
            <person name="Goeker M."/>
        </authorList>
    </citation>
    <scope>NUCLEOTIDE SEQUENCE [LARGE SCALE GENOMIC DNA]</scope>
    <source>
        <strain evidence="2 3">DSM 103570</strain>
    </source>
</reference>
<dbReference type="Pfam" id="PF21834">
    <property type="entry name" value="DUF6894"/>
    <property type="match status" value="1"/>
</dbReference>
<accession>A0A7W6HGD0</accession>
<proteinExistence type="predicted"/>
<sequence>MAPYFFDIVDNGLFVHDDEGIECGSLGAVREAAMDSLPKMACDASTEGDHHVISISVRDQADKPVFHACLTVDAGWPQ</sequence>
<gene>
    <name evidence="2" type="ORF">GGR03_003771</name>
</gene>
<name>A0A7W6HGD0_9HYPH</name>
<dbReference type="RefSeq" id="WP_183210268.1">
    <property type="nucleotide sequence ID" value="NZ_JAAAMM010000005.1"/>
</dbReference>
<dbReference type="Proteomes" id="UP000588647">
    <property type="component" value="Unassembled WGS sequence"/>
</dbReference>
<evidence type="ECO:0000259" key="1">
    <source>
        <dbReference type="Pfam" id="PF21834"/>
    </source>
</evidence>
<evidence type="ECO:0000313" key="2">
    <source>
        <dbReference type="EMBL" id="MBB4004676.1"/>
    </source>
</evidence>
<dbReference type="EMBL" id="JACIEM010000005">
    <property type="protein sequence ID" value="MBB4004676.1"/>
    <property type="molecule type" value="Genomic_DNA"/>
</dbReference>
<protein>
    <recommendedName>
        <fullName evidence="1">DUF6894 domain-containing protein</fullName>
    </recommendedName>
</protein>
<feature type="domain" description="DUF6894" evidence="1">
    <location>
        <begin position="4"/>
        <end position="70"/>
    </location>
</feature>
<keyword evidence="3" id="KW-1185">Reference proteome</keyword>
<organism evidence="2 3">
    <name type="scientific">Aurantimonas endophytica</name>
    <dbReference type="NCBI Taxonomy" id="1522175"/>
    <lineage>
        <taxon>Bacteria</taxon>
        <taxon>Pseudomonadati</taxon>
        <taxon>Pseudomonadota</taxon>
        <taxon>Alphaproteobacteria</taxon>
        <taxon>Hyphomicrobiales</taxon>
        <taxon>Aurantimonadaceae</taxon>
        <taxon>Aurantimonas</taxon>
    </lineage>
</organism>